<sequence>MRREWSRVYTPTCPNNTEIIVTVAQFSRTIMSSSTSLTPSRISLPQAPPCPIQSLNFNLPQTWLTPSPLVLPTPPPMCNRNRDDYSPLWVFGFHVTAEHLERFAIHHKLSLDKDEYIRKQHAWQEILRTRPPNGLARHCFVYYEKKRSCRCIMIASNETKKEMAKAENVELIQRCRDLLLTDAMPRWYHLFHG</sequence>
<gene>
    <name evidence="1" type="ORF">Hypma_005974</name>
</gene>
<accession>A0A369KIT6</accession>
<organism evidence="1 2">
    <name type="scientific">Hypsizygus marmoreus</name>
    <name type="common">White beech mushroom</name>
    <name type="synonym">Agaricus marmoreus</name>
    <dbReference type="NCBI Taxonomy" id="39966"/>
    <lineage>
        <taxon>Eukaryota</taxon>
        <taxon>Fungi</taxon>
        <taxon>Dikarya</taxon>
        <taxon>Basidiomycota</taxon>
        <taxon>Agaricomycotina</taxon>
        <taxon>Agaricomycetes</taxon>
        <taxon>Agaricomycetidae</taxon>
        <taxon>Agaricales</taxon>
        <taxon>Tricholomatineae</taxon>
        <taxon>Lyophyllaceae</taxon>
        <taxon>Hypsizygus</taxon>
    </lineage>
</organism>
<name>A0A369KIT6_HYPMA</name>
<reference evidence="1" key="1">
    <citation type="submission" date="2018-04" db="EMBL/GenBank/DDBJ databases">
        <title>Whole genome sequencing of Hypsizygus marmoreus.</title>
        <authorList>
            <person name="Choi I.-G."/>
            <person name="Min B."/>
            <person name="Kim J.-G."/>
            <person name="Kim S."/>
            <person name="Oh Y.-L."/>
            <person name="Kong W.-S."/>
            <person name="Park H."/>
            <person name="Jeong J."/>
            <person name="Song E.-S."/>
        </authorList>
    </citation>
    <scope>NUCLEOTIDE SEQUENCE [LARGE SCALE GENOMIC DNA]</scope>
    <source>
        <strain evidence="1">51987-8</strain>
    </source>
</reference>
<evidence type="ECO:0000313" key="1">
    <source>
        <dbReference type="EMBL" id="RDB30856.1"/>
    </source>
</evidence>
<dbReference type="InParanoid" id="A0A369KIT6"/>
<dbReference type="OrthoDB" id="3052926at2759"/>
<dbReference type="EMBL" id="LUEZ02000004">
    <property type="protein sequence ID" value="RDB30856.1"/>
    <property type="molecule type" value="Genomic_DNA"/>
</dbReference>
<keyword evidence="2" id="KW-1185">Reference proteome</keyword>
<dbReference type="Proteomes" id="UP000076154">
    <property type="component" value="Unassembled WGS sequence"/>
</dbReference>
<dbReference type="AlphaFoldDB" id="A0A369KIT6"/>
<proteinExistence type="predicted"/>
<protein>
    <submittedName>
        <fullName evidence="1">Uncharacterized protein</fullName>
    </submittedName>
</protein>
<evidence type="ECO:0000313" key="2">
    <source>
        <dbReference type="Proteomes" id="UP000076154"/>
    </source>
</evidence>
<comment type="caution">
    <text evidence="1">The sequence shown here is derived from an EMBL/GenBank/DDBJ whole genome shotgun (WGS) entry which is preliminary data.</text>
</comment>